<gene>
    <name evidence="4" type="ORF">CKO45_11785</name>
</gene>
<dbReference type="EMBL" id="NRSG01000073">
    <property type="protein sequence ID" value="MBK1658914.1"/>
    <property type="molecule type" value="Genomic_DNA"/>
</dbReference>
<dbReference type="SUPFAM" id="SSF56801">
    <property type="entry name" value="Acetyl-CoA synthetase-like"/>
    <property type="match status" value="1"/>
</dbReference>
<evidence type="ECO:0000256" key="2">
    <source>
        <dbReference type="SAM" id="MobiDB-lite"/>
    </source>
</evidence>
<comment type="similarity">
    <text evidence="1">Belongs to the ATP-dependent AMP-binding enzyme family.</text>
</comment>
<evidence type="ECO:0000256" key="1">
    <source>
        <dbReference type="ARBA" id="ARBA00006432"/>
    </source>
</evidence>
<feature type="region of interest" description="Disordered" evidence="2">
    <location>
        <begin position="1"/>
        <end position="28"/>
    </location>
</feature>
<dbReference type="InterPro" id="IPR000873">
    <property type="entry name" value="AMP-dep_synth/lig_dom"/>
</dbReference>
<evidence type="ECO:0000313" key="4">
    <source>
        <dbReference type="EMBL" id="MBK1658914.1"/>
    </source>
</evidence>
<feature type="domain" description="AMP-dependent synthetase/ligase" evidence="3">
    <location>
        <begin position="57"/>
        <end position="427"/>
    </location>
</feature>
<proteinExistence type="inferred from homology"/>
<dbReference type="PROSITE" id="PS00455">
    <property type="entry name" value="AMP_BINDING"/>
    <property type="match status" value="1"/>
</dbReference>
<dbReference type="Pfam" id="PF00501">
    <property type="entry name" value="AMP-binding"/>
    <property type="match status" value="1"/>
</dbReference>
<dbReference type="InterPro" id="IPR042099">
    <property type="entry name" value="ANL_N_sf"/>
</dbReference>
<organism evidence="4 5">
    <name type="scientific">Paracraurococcus ruber</name>
    <dbReference type="NCBI Taxonomy" id="77675"/>
    <lineage>
        <taxon>Bacteria</taxon>
        <taxon>Pseudomonadati</taxon>
        <taxon>Pseudomonadota</taxon>
        <taxon>Alphaproteobacteria</taxon>
        <taxon>Acetobacterales</taxon>
        <taxon>Roseomonadaceae</taxon>
        <taxon>Paracraurococcus</taxon>
    </lineage>
</organism>
<name>A0ABS1CWY3_9PROT</name>
<dbReference type="Pfam" id="PF23562">
    <property type="entry name" value="AMP-binding_C_3"/>
    <property type="match status" value="1"/>
</dbReference>
<dbReference type="InterPro" id="IPR020845">
    <property type="entry name" value="AMP-binding_CS"/>
</dbReference>
<sequence length="594" mass="63255">MRHCRRMTAAGEDTDGGAPLFAPPRMDRRPLPGGGWRLRARDALQPHAPRITDALWHWEAAAPDRPFLRERGPDGGWQGVGFGEAAAQVRALAAALLARGLGPQRPLAILSGNSVRHALLALAAQAVGVPSAAISVPYSLQSADLGKLRQILRRLRPGLVFAEDAVAFARALAVEDARGVEAISAADWDALLAVPVTPDVACAIEALDPDAPAKILFTSGTSGLPKGVVTTQRMMAANQQQILQAWPFLAQAPPELLDWLPWSHVFGGSHNLNLALRFGGTLWIDAGRPMPGAFDATLANLREVAPTIRFDVPRGHALLLPALEADAALAAHLFARLRLVFSAGAALPEALYGRWQALAARHAPRPVPVVSAWGMTETAPAAIVTHRMDAPMGCIGTPLPGVELRLLPVEDRLELRLRGPNVFPFYLDDAAATEAAFDADGFLRTGDAVAWLDPADPDRGLRFDGRLAEDFKLLSGTRIHAQEVRLRALAALGTLARDVVVVGADRDELGLFVFPNEGAGRDAVLAALRAMNAAAGDASSRRVARAMLLAEPPSLDAGEVTDKGSLNPRAILARRAAALERLYNDTNDPEVLTP</sequence>
<keyword evidence="5" id="KW-1185">Reference proteome</keyword>
<accession>A0ABS1CWY3</accession>
<comment type="caution">
    <text evidence="4">The sequence shown here is derived from an EMBL/GenBank/DDBJ whole genome shotgun (WGS) entry which is preliminary data.</text>
</comment>
<protein>
    <recommendedName>
        <fullName evidence="3">AMP-dependent synthetase/ligase domain-containing protein</fullName>
    </recommendedName>
</protein>
<dbReference type="PANTHER" id="PTHR43201:SF8">
    <property type="entry name" value="ACYL-COA SYNTHETASE FAMILY MEMBER 3"/>
    <property type="match status" value="1"/>
</dbReference>
<reference evidence="4 5" key="1">
    <citation type="journal article" date="2020" name="Microorganisms">
        <title>Osmotic Adaptation and Compatible Solute Biosynthesis of Phototrophic Bacteria as Revealed from Genome Analyses.</title>
        <authorList>
            <person name="Imhoff J.F."/>
            <person name="Rahn T."/>
            <person name="Kunzel S."/>
            <person name="Keller A."/>
            <person name="Neulinger S.C."/>
        </authorList>
    </citation>
    <scope>NUCLEOTIDE SEQUENCE [LARGE SCALE GENOMIC DNA]</scope>
    <source>
        <strain evidence="4 5">DSM 15382</strain>
    </source>
</reference>
<dbReference type="Gene3D" id="3.40.50.12780">
    <property type="entry name" value="N-terminal domain of ligase-like"/>
    <property type="match status" value="1"/>
</dbReference>
<dbReference type="Proteomes" id="UP000697995">
    <property type="component" value="Unassembled WGS sequence"/>
</dbReference>
<evidence type="ECO:0000259" key="3">
    <source>
        <dbReference type="Pfam" id="PF00501"/>
    </source>
</evidence>
<evidence type="ECO:0000313" key="5">
    <source>
        <dbReference type="Proteomes" id="UP000697995"/>
    </source>
</evidence>
<dbReference type="PANTHER" id="PTHR43201">
    <property type="entry name" value="ACYL-COA SYNTHETASE"/>
    <property type="match status" value="1"/>
</dbReference>